<dbReference type="GO" id="GO:0046872">
    <property type="term" value="F:metal ion binding"/>
    <property type="evidence" value="ECO:0007669"/>
    <property type="project" value="UniProtKB-KW"/>
</dbReference>
<dbReference type="GO" id="GO:0009159">
    <property type="term" value="P:deoxyribonucleoside monophosphate catabolic process"/>
    <property type="evidence" value="ECO:0007669"/>
    <property type="project" value="UniProtKB-ARBA"/>
</dbReference>
<reference evidence="16" key="1">
    <citation type="submission" date="2021-02" db="EMBL/GenBank/DDBJ databases">
        <authorList>
            <person name="Nowell W R."/>
        </authorList>
    </citation>
    <scope>NUCLEOTIDE SEQUENCE</scope>
</reference>
<dbReference type="Pfam" id="PF13023">
    <property type="entry name" value="HD_3"/>
    <property type="match status" value="1"/>
</dbReference>
<evidence type="ECO:0000256" key="3">
    <source>
        <dbReference type="ARBA" id="ARBA00001941"/>
    </source>
</evidence>
<dbReference type="AlphaFoldDB" id="A0A815JAQ5"/>
<comment type="function">
    <text evidence="5">Catalyzes the dephosphorylation of the nucleoside 5'-monophosphates deoxyadenosine monophosphate (dAMP), deoxycytidine monophosphate (dCMP), deoxyguanosine monophosphate (dGMP) and deoxythymidine monophosphate (dTMP).</text>
</comment>
<evidence type="ECO:0000256" key="4">
    <source>
        <dbReference type="ARBA" id="ARBA00001946"/>
    </source>
</evidence>
<comment type="caution">
    <text evidence="16">The sequence shown here is derived from an EMBL/GenBank/DDBJ whole genome shotgun (WGS) entry which is preliminary data.</text>
</comment>
<dbReference type="SUPFAM" id="SSF109604">
    <property type="entry name" value="HD-domain/PDEase-like"/>
    <property type="match status" value="1"/>
</dbReference>
<evidence type="ECO:0000256" key="13">
    <source>
        <dbReference type="ARBA" id="ARBA00032735"/>
    </source>
</evidence>
<dbReference type="InterPro" id="IPR006674">
    <property type="entry name" value="HD_domain"/>
</dbReference>
<evidence type="ECO:0000256" key="12">
    <source>
        <dbReference type="ARBA" id="ARBA00022842"/>
    </source>
</evidence>
<sequence length="262" mass="30047">MNTDLDGLLEFLLYVGQAKRTFRTGWVLHGVEKVESVADHMYRMAVMSLLLPTISEESKVRCMKLALVHDLAESVVGDLTEFDGIPKTEKRRRETEAMLYLTSLLPADVGREIFSLFNEYADQKTDEAKLVKDLDIFDMLLQAYEYEKLQSEGEFLQEFFSGSAHNIKTDIVRKWLKQLTECRSSGKQFQLPSDSNLNTMLKHILYDDQGTFLYNFPSCELRSKSNRLISNKNKSDNTTSSPSIDTTQLLTNLVKGMKHHQN</sequence>
<keyword evidence="10" id="KW-0479">Metal-binding</keyword>
<dbReference type="SMART" id="SM00471">
    <property type="entry name" value="HDc"/>
    <property type="match status" value="1"/>
</dbReference>
<evidence type="ECO:0000256" key="7">
    <source>
        <dbReference type="ARBA" id="ARBA00011738"/>
    </source>
</evidence>
<dbReference type="EMBL" id="CAJNOM010000341">
    <property type="protein sequence ID" value="CAF1374218.1"/>
    <property type="molecule type" value="Genomic_DNA"/>
</dbReference>
<dbReference type="FunFam" id="1.10.3210.10:FF:000011">
    <property type="entry name" value="HD domain-containing protein 2"/>
    <property type="match status" value="1"/>
</dbReference>
<dbReference type="Proteomes" id="UP000663877">
    <property type="component" value="Unassembled WGS sequence"/>
</dbReference>
<evidence type="ECO:0000256" key="11">
    <source>
        <dbReference type="ARBA" id="ARBA00022801"/>
    </source>
</evidence>
<dbReference type="EMBL" id="CAJNOI010000024">
    <property type="protein sequence ID" value="CAF0853098.1"/>
    <property type="molecule type" value="Genomic_DNA"/>
</dbReference>
<dbReference type="InterPro" id="IPR003607">
    <property type="entry name" value="HD/PDEase_dom"/>
</dbReference>
<keyword evidence="12" id="KW-0460">Magnesium</keyword>
<evidence type="ECO:0000256" key="8">
    <source>
        <dbReference type="ARBA" id="ARBA00012964"/>
    </source>
</evidence>
<feature type="domain" description="HD/PDEase" evidence="14">
    <location>
        <begin position="33"/>
        <end position="149"/>
    </location>
</feature>
<evidence type="ECO:0000256" key="1">
    <source>
        <dbReference type="ARBA" id="ARBA00001638"/>
    </source>
</evidence>
<dbReference type="EMBL" id="CAJNOM010000467">
    <property type="protein sequence ID" value="CAF1454190.1"/>
    <property type="molecule type" value="Genomic_DNA"/>
</dbReference>
<evidence type="ECO:0000313" key="16">
    <source>
        <dbReference type="EMBL" id="CAF1374218.1"/>
    </source>
</evidence>
<keyword evidence="11" id="KW-0378">Hydrolase</keyword>
<dbReference type="OrthoDB" id="10254258at2759"/>
<evidence type="ECO:0000256" key="2">
    <source>
        <dbReference type="ARBA" id="ARBA00001936"/>
    </source>
</evidence>
<comment type="cofactor">
    <cofactor evidence="4">
        <name>Mg(2+)</name>
        <dbReference type="ChEBI" id="CHEBI:18420"/>
    </cofactor>
</comment>
<gene>
    <name evidence="15" type="ORF">BJG266_LOCUS7955</name>
    <name evidence="16" type="ORF">QVE165_LOCUS35282</name>
    <name evidence="17" type="ORF">QVE165_LOCUS40496</name>
</gene>
<dbReference type="EC" id="3.1.3.89" evidence="8"/>
<comment type="catalytic activity">
    <reaction evidence="1">
        <text>a 2'-deoxyribonucleoside 5'-phosphate + H2O = a 2'-deoxyribonucleoside + phosphate</text>
        <dbReference type="Rhea" id="RHEA:36167"/>
        <dbReference type="ChEBI" id="CHEBI:15377"/>
        <dbReference type="ChEBI" id="CHEBI:18274"/>
        <dbReference type="ChEBI" id="CHEBI:43474"/>
        <dbReference type="ChEBI" id="CHEBI:65317"/>
        <dbReference type="EC" id="3.1.3.89"/>
    </reaction>
</comment>
<evidence type="ECO:0000256" key="6">
    <source>
        <dbReference type="ARBA" id="ARBA00009999"/>
    </source>
</evidence>
<dbReference type="InterPro" id="IPR039356">
    <property type="entry name" value="YfbR/HDDC2"/>
</dbReference>
<dbReference type="Gene3D" id="1.10.3210.10">
    <property type="entry name" value="Hypothetical protein af1432"/>
    <property type="match status" value="1"/>
</dbReference>
<comment type="cofactor">
    <cofactor evidence="2">
        <name>Mn(2+)</name>
        <dbReference type="ChEBI" id="CHEBI:29035"/>
    </cofactor>
</comment>
<comment type="subunit">
    <text evidence="7">Homodimer.</text>
</comment>
<proteinExistence type="inferred from homology"/>
<comment type="similarity">
    <text evidence="6">Belongs to the HDDC2 family.</text>
</comment>
<evidence type="ECO:0000256" key="10">
    <source>
        <dbReference type="ARBA" id="ARBA00022723"/>
    </source>
</evidence>
<dbReference type="PANTHER" id="PTHR11845">
    <property type="entry name" value="5'-DEOXYNUCLEOTIDASE HDDC2"/>
    <property type="match status" value="1"/>
</dbReference>
<dbReference type="PANTHER" id="PTHR11845:SF13">
    <property type="entry name" value="5'-DEOXYNUCLEOTIDASE HDDC2"/>
    <property type="match status" value="1"/>
</dbReference>
<evidence type="ECO:0000313" key="15">
    <source>
        <dbReference type="EMBL" id="CAF0853098.1"/>
    </source>
</evidence>
<keyword evidence="18" id="KW-1185">Reference proteome</keyword>
<dbReference type="GO" id="GO:0002953">
    <property type="term" value="F:5'-deoxynucleotidase activity"/>
    <property type="evidence" value="ECO:0007669"/>
    <property type="project" value="UniProtKB-EC"/>
</dbReference>
<accession>A0A815JAQ5</accession>
<comment type="cofactor">
    <cofactor evidence="3">
        <name>Co(2+)</name>
        <dbReference type="ChEBI" id="CHEBI:48828"/>
    </cofactor>
</comment>
<dbReference type="Proteomes" id="UP000663832">
    <property type="component" value="Unassembled WGS sequence"/>
</dbReference>
<organism evidence="16 18">
    <name type="scientific">Adineta steineri</name>
    <dbReference type="NCBI Taxonomy" id="433720"/>
    <lineage>
        <taxon>Eukaryota</taxon>
        <taxon>Metazoa</taxon>
        <taxon>Spiralia</taxon>
        <taxon>Gnathifera</taxon>
        <taxon>Rotifera</taxon>
        <taxon>Eurotatoria</taxon>
        <taxon>Bdelloidea</taxon>
        <taxon>Adinetida</taxon>
        <taxon>Adinetidae</taxon>
        <taxon>Adineta</taxon>
    </lineage>
</organism>
<evidence type="ECO:0000313" key="18">
    <source>
        <dbReference type="Proteomes" id="UP000663832"/>
    </source>
</evidence>
<evidence type="ECO:0000256" key="5">
    <source>
        <dbReference type="ARBA" id="ARBA00004074"/>
    </source>
</evidence>
<protein>
    <recommendedName>
        <fullName evidence="9">5'-deoxynucleotidase HDDC2</fullName>
        <ecNumber evidence="8">3.1.3.89</ecNumber>
    </recommendedName>
    <alternativeName>
        <fullName evidence="13">HD domain-containing protein 2</fullName>
    </alternativeName>
</protein>
<evidence type="ECO:0000259" key="14">
    <source>
        <dbReference type="SMART" id="SM00471"/>
    </source>
</evidence>
<evidence type="ECO:0000313" key="17">
    <source>
        <dbReference type="EMBL" id="CAF1454190.1"/>
    </source>
</evidence>
<name>A0A815JAQ5_9BILA</name>
<dbReference type="GO" id="GO:0005737">
    <property type="term" value="C:cytoplasm"/>
    <property type="evidence" value="ECO:0007669"/>
    <property type="project" value="TreeGrafter"/>
</dbReference>
<evidence type="ECO:0000256" key="9">
    <source>
        <dbReference type="ARBA" id="ARBA00015933"/>
    </source>
</evidence>